<gene>
    <name evidence="1" type="ORF">E2562_001880</name>
</gene>
<proteinExistence type="predicted"/>
<name>A0A6G1C311_9ORYZ</name>
<evidence type="ECO:0000313" key="2">
    <source>
        <dbReference type="Proteomes" id="UP000479710"/>
    </source>
</evidence>
<reference evidence="1 2" key="1">
    <citation type="submission" date="2019-11" db="EMBL/GenBank/DDBJ databases">
        <title>Whole genome sequence of Oryza granulata.</title>
        <authorList>
            <person name="Li W."/>
        </authorList>
    </citation>
    <scope>NUCLEOTIDE SEQUENCE [LARGE SCALE GENOMIC DNA]</scope>
    <source>
        <strain evidence="2">cv. Menghai</strain>
        <tissue evidence="1">Leaf</tissue>
    </source>
</reference>
<organism evidence="1 2">
    <name type="scientific">Oryza meyeriana var. granulata</name>
    <dbReference type="NCBI Taxonomy" id="110450"/>
    <lineage>
        <taxon>Eukaryota</taxon>
        <taxon>Viridiplantae</taxon>
        <taxon>Streptophyta</taxon>
        <taxon>Embryophyta</taxon>
        <taxon>Tracheophyta</taxon>
        <taxon>Spermatophyta</taxon>
        <taxon>Magnoliopsida</taxon>
        <taxon>Liliopsida</taxon>
        <taxon>Poales</taxon>
        <taxon>Poaceae</taxon>
        <taxon>BOP clade</taxon>
        <taxon>Oryzoideae</taxon>
        <taxon>Oryzeae</taxon>
        <taxon>Oryzinae</taxon>
        <taxon>Oryza</taxon>
        <taxon>Oryza meyeriana</taxon>
    </lineage>
</organism>
<evidence type="ECO:0000313" key="1">
    <source>
        <dbReference type="EMBL" id="KAF0894580.1"/>
    </source>
</evidence>
<protein>
    <submittedName>
        <fullName evidence="1">Uncharacterized protein</fullName>
    </submittedName>
</protein>
<accession>A0A6G1C311</accession>
<dbReference type="Proteomes" id="UP000479710">
    <property type="component" value="Unassembled WGS sequence"/>
</dbReference>
<dbReference type="EMBL" id="SPHZ02000010">
    <property type="protein sequence ID" value="KAF0894580.1"/>
    <property type="molecule type" value="Genomic_DNA"/>
</dbReference>
<sequence length="92" mass="10386">MLEADFPWSSSIPRRLATMFAGGMDWNEDVEVEHRVLMADGVSSRGQWLRTQIDSGKNPCVVRVCWPVAMAGCRYRSPNMRGYVSLEAGNYD</sequence>
<comment type="caution">
    <text evidence="1">The sequence shown here is derived from an EMBL/GenBank/DDBJ whole genome shotgun (WGS) entry which is preliminary data.</text>
</comment>
<keyword evidence="2" id="KW-1185">Reference proteome</keyword>
<dbReference type="AlphaFoldDB" id="A0A6G1C311"/>